<dbReference type="EMBL" id="PYDT01000010">
    <property type="protein sequence ID" value="THU48207.1"/>
    <property type="molecule type" value="Genomic_DNA"/>
</dbReference>
<organism evidence="1 2">
    <name type="scientific">Musa balbisiana</name>
    <name type="common">Banana</name>
    <dbReference type="NCBI Taxonomy" id="52838"/>
    <lineage>
        <taxon>Eukaryota</taxon>
        <taxon>Viridiplantae</taxon>
        <taxon>Streptophyta</taxon>
        <taxon>Embryophyta</taxon>
        <taxon>Tracheophyta</taxon>
        <taxon>Spermatophyta</taxon>
        <taxon>Magnoliopsida</taxon>
        <taxon>Liliopsida</taxon>
        <taxon>Zingiberales</taxon>
        <taxon>Musaceae</taxon>
        <taxon>Musa</taxon>
    </lineage>
</organism>
<name>A0A4S8IIK5_MUSBA</name>
<keyword evidence="2" id="KW-1185">Reference proteome</keyword>
<gene>
    <name evidence="1" type="ORF">C4D60_Mb09t23790</name>
</gene>
<protein>
    <submittedName>
        <fullName evidence="1">Uncharacterized protein</fullName>
    </submittedName>
</protein>
<dbReference type="Proteomes" id="UP000317650">
    <property type="component" value="Chromosome 9"/>
</dbReference>
<accession>A0A4S8IIK5</accession>
<dbReference type="AlphaFoldDB" id="A0A4S8IIK5"/>
<comment type="caution">
    <text evidence="1">The sequence shown here is derived from an EMBL/GenBank/DDBJ whole genome shotgun (WGS) entry which is preliminary data.</text>
</comment>
<proteinExistence type="predicted"/>
<reference evidence="1 2" key="1">
    <citation type="journal article" date="2019" name="Nat. Plants">
        <title>Genome sequencing of Musa balbisiana reveals subgenome evolution and function divergence in polyploid bananas.</title>
        <authorList>
            <person name="Yao X."/>
        </authorList>
    </citation>
    <scope>NUCLEOTIDE SEQUENCE [LARGE SCALE GENOMIC DNA]</scope>
    <source>
        <strain evidence="2">cv. DH-PKW</strain>
        <tissue evidence="1">Leaves</tissue>
    </source>
</reference>
<evidence type="ECO:0000313" key="1">
    <source>
        <dbReference type="EMBL" id="THU48207.1"/>
    </source>
</evidence>
<sequence>MEELRHSVSIAETNSESSVLTASIPMALKLYPASASWAFFNTDCKYFPWASIRSCKCLCT</sequence>
<evidence type="ECO:0000313" key="2">
    <source>
        <dbReference type="Proteomes" id="UP000317650"/>
    </source>
</evidence>